<evidence type="ECO:0000313" key="6">
    <source>
        <dbReference type="EMBL" id="MBY4797893.1"/>
    </source>
</evidence>
<dbReference type="Proteomes" id="UP000700908">
    <property type="component" value="Unassembled WGS sequence"/>
</dbReference>
<evidence type="ECO:0000256" key="3">
    <source>
        <dbReference type="ARBA" id="ARBA00022741"/>
    </source>
</evidence>
<proteinExistence type="inferred from homology"/>
<evidence type="ECO:0000256" key="1">
    <source>
        <dbReference type="ARBA" id="ARBA00005417"/>
    </source>
</evidence>
<dbReference type="PANTHER" id="PTHR43335:SF4">
    <property type="entry name" value="ABC TRANSPORTER, ATP-BINDING PROTEIN"/>
    <property type="match status" value="1"/>
</dbReference>
<dbReference type="Pfam" id="PF00005">
    <property type="entry name" value="ABC_tran"/>
    <property type="match status" value="1"/>
</dbReference>
<evidence type="ECO:0000313" key="7">
    <source>
        <dbReference type="Proteomes" id="UP000700908"/>
    </source>
</evidence>
<evidence type="ECO:0000256" key="4">
    <source>
        <dbReference type="ARBA" id="ARBA00022840"/>
    </source>
</evidence>
<keyword evidence="4 6" id="KW-0067">ATP-binding</keyword>
<accession>A0ABS7MKQ7</accession>
<dbReference type="Gene3D" id="3.40.50.300">
    <property type="entry name" value="P-loop containing nucleotide triphosphate hydrolases"/>
    <property type="match status" value="1"/>
</dbReference>
<dbReference type="InterPro" id="IPR003439">
    <property type="entry name" value="ABC_transporter-like_ATP-bd"/>
</dbReference>
<keyword evidence="7" id="KW-1185">Reference proteome</keyword>
<dbReference type="InterPro" id="IPR003593">
    <property type="entry name" value="AAA+_ATPase"/>
</dbReference>
<gene>
    <name evidence="6" type="ORF">K6V98_05955</name>
</gene>
<feature type="domain" description="ABC transporter" evidence="5">
    <location>
        <begin position="3"/>
        <end position="212"/>
    </location>
</feature>
<dbReference type="PROSITE" id="PS50893">
    <property type="entry name" value="ABC_TRANSPORTER_2"/>
    <property type="match status" value="1"/>
</dbReference>
<name>A0ABS7MKQ7_9ACTN</name>
<dbReference type="InterPro" id="IPR017871">
    <property type="entry name" value="ABC_transporter-like_CS"/>
</dbReference>
<dbReference type="InterPro" id="IPR027417">
    <property type="entry name" value="P-loop_NTPase"/>
</dbReference>
<dbReference type="GO" id="GO:0005524">
    <property type="term" value="F:ATP binding"/>
    <property type="evidence" value="ECO:0007669"/>
    <property type="project" value="UniProtKB-KW"/>
</dbReference>
<protein>
    <submittedName>
        <fullName evidence="6">ATP-binding cassette domain-containing protein</fullName>
    </submittedName>
</protein>
<reference evidence="6 7" key="1">
    <citation type="submission" date="2021-08" db="EMBL/GenBank/DDBJ databases">
        <title>Collinsella faecalis sp. nov. isolated from swine faeces.</title>
        <authorList>
            <person name="Oh B.S."/>
            <person name="Lee J.H."/>
        </authorList>
    </citation>
    <scope>NUCLEOTIDE SEQUENCE [LARGE SCALE GENOMIC DNA]</scope>
    <source>
        <strain evidence="6 7">AGMB00827</strain>
    </source>
</reference>
<dbReference type="RefSeq" id="WP_222199621.1">
    <property type="nucleotide sequence ID" value="NZ_JAIMFO010000007.1"/>
</dbReference>
<dbReference type="SMART" id="SM00382">
    <property type="entry name" value="AAA"/>
    <property type="match status" value="1"/>
</dbReference>
<comment type="similarity">
    <text evidence="1">Belongs to the ABC transporter superfamily.</text>
</comment>
<evidence type="ECO:0000256" key="2">
    <source>
        <dbReference type="ARBA" id="ARBA00022448"/>
    </source>
</evidence>
<keyword evidence="2" id="KW-0813">Transport</keyword>
<sequence>MTVSVLGVTKQMGGVKVLTDVSVTLADAQVNGFSGINGSGKTMLMRVIAGLVRPTSGKVMIDGKELGRQIAFPPSIGILIENPAFLPMRTGFENLDILASIQAVAHVPSHIKELLISVGLDPEDRRRFSKYSLGMKQRLGIAAAIMGEPDVIILDEPFNALDTEGIHMVKNIIRREAQRGACVILSCHDQQLMLDLADDIHVLHEGHLVSRVLR</sequence>
<comment type="caution">
    <text evidence="6">The sequence shown here is derived from an EMBL/GenBank/DDBJ whole genome shotgun (WGS) entry which is preliminary data.</text>
</comment>
<evidence type="ECO:0000259" key="5">
    <source>
        <dbReference type="PROSITE" id="PS50893"/>
    </source>
</evidence>
<dbReference type="PANTHER" id="PTHR43335">
    <property type="entry name" value="ABC TRANSPORTER, ATP-BINDING PROTEIN"/>
    <property type="match status" value="1"/>
</dbReference>
<keyword evidence="3" id="KW-0547">Nucleotide-binding</keyword>
<dbReference type="SUPFAM" id="SSF52540">
    <property type="entry name" value="P-loop containing nucleoside triphosphate hydrolases"/>
    <property type="match status" value="1"/>
</dbReference>
<organism evidence="6 7">
    <name type="scientific">Collinsella ureilytica</name>
    <dbReference type="NCBI Taxonomy" id="2869515"/>
    <lineage>
        <taxon>Bacteria</taxon>
        <taxon>Bacillati</taxon>
        <taxon>Actinomycetota</taxon>
        <taxon>Coriobacteriia</taxon>
        <taxon>Coriobacteriales</taxon>
        <taxon>Coriobacteriaceae</taxon>
        <taxon>Collinsella</taxon>
    </lineage>
</organism>
<dbReference type="EMBL" id="JAIMFO010000007">
    <property type="protein sequence ID" value="MBY4797893.1"/>
    <property type="molecule type" value="Genomic_DNA"/>
</dbReference>
<dbReference type="PROSITE" id="PS00211">
    <property type="entry name" value="ABC_TRANSPORTER_1"/>
    <property type="match status" value="1"/>
</dbReference>